<reference evidence="2 3" key="1">
    <citation type="submission" date="2015-02" db="EMBL/GenBank/DDBJ databases">
        <title>Draft genome sequences of ten Microbacterium spp. with emphasis on heavy metal contaminated environments.</title>
        <authorList>
            <person name="Corretto E."/>
        </authorList>
    </citation>
    <scope>NUCLEOTIDE SEQUENCE [LARGE SCALE GENOMIC DNA]</scope>
    <source>
        <strain evidence="2 3">DSM 23848</strain>
    </source>
</reference>
<dbReference type="InterPro" id="IPR000387">
    <property type="entry name" value="Tyr_Pase_dom"/>
</dbReference>
<comment type="caution">
    <text evidence="2">The sequence shown here is derived from an EMBL/GenBank/DDBJ whole genome shotgun (WGS) entry which is preliminary data.</text>
</comment>
<gene>
    <name evidence="2" type="ORF">RL72_00200</name>
</gene>
<evidence type="ECO:0000259" key="1">
    <source>
        <dbReference type="PROSITE" id="PS50056"/>
    </source>
</evidence>
<dbReference type="AlphaFoldDB" id="A0A0F0LED4"/>
<dbReference type="SUPFAM" id="SSF52799">
    <property type="entry name" value="(Phosphotyrosine protein) phosphatases II"/>
    <property type="match status" value="1"/>
</dbReference>
<protein>
    <recommendedName>
        <fullName evidence="1">Tyrosine specific protein phosphatases domain-containing protein</fullName>
    </recommendedName>
</protein>
<evidence type="ECO:0000313" key="2">
    <source>
        <dbReference type="EMBL" id="KJL31493.1"/>
    </source>
</evidence>
<dbReference type="RefSeq" id="WP_045248948.1">
    <property type="nucleotide sequence ID" value="NZ_FNGQ01000009.1"/>
</dbReference>
<organism evidence="2 3">
    <name type="scientific">Microbacterium azadirachtae</name>
    <dbReference type="NCBI Taxonomy" id="582680"/>
    <lineage>
        <taxon>Bacteria</taxon>
        <taxon>Bacillati</taxon>
        <taxon>Actinomycetota</taxon>
        <taxon>Actinomycetes</taxon>
        <taxon>Micrococcales</taxon>
        <taxon>Microbacteriaceae</taxon>
        <taxon>Microbacterium</taxon>
    </lineage>
</organism>
<dbReference type="PATRIC" id="fig|582680.7.peg.211"/>
<dbReference type="InterPro" id="IPR016130">
    <property type="entry name" value="Tyr_Pase_AS"/>
</dbReference>
<name>A0A0F0LED4_9MICO</name>
<accession>A0A0F0LED4</accession>
<dbReference type="GO" id="GO:0004721">
    <property type="term" value="F:phosphoprotein phosphatase activity"/>
    <property type="evidence" value="ECO:0007669"/>
    <property type="project" value="InterPro"/>
</dbReference>
<keyword evidence="3" id="KW-1185">Reference proteome</keyword>
<proteinExistence type="predicted"/>
<feature type="domain" description="Tyrosine specific protein phosphatases" evidence="1">
    <location>
        <begin position="108"/>
        <end position="171"/>
    </location>
</feature>
<dbReference type="EMBL" id="JYIT01000041">
    <property type="protein sequence ID" value="KJL31493.1"/>
    <property type="molecule type" value="Genomic_DNA"/>
</dbReference>
<dbReference type="Pfam" id="PF13350">
    <property type="entry name" value="Y_phosphatase3"/>
    <property type="match status" value="1"/>
</dbReference>
<dbReference type="InterPro" id="IPR029021">
    <property type="entry name" value="Prot-tyrosine_phosphatase-like"/>
</dbReference>
<sequence length="234" mass="24530">MTVLTVPGITNLRDVGGMPAGTSRIREGVLFRSGNLAHVGAEAQDFLTRRIARVVDLRDDSEVSAEPCALPGLRIDHIPLFAGSVASFLLGDVSLTGLYRHIVEGGADRVVQVVRILSEGEPTLVHCTLGKDRTGVSVALALAAVGADREAIVADYAMTASQLPESRNRAIAKWLEERLPIAHDAIAVATQSPAPVMRELLAGIDDEYGSAADYLLASGLTAGELEALGSALVA</sequence>
<dbReference type="OrthoDB" id="1188001at2"/>
<dbReference type="InterPro" id="IPR026893">
    <property type="entry name" value="Tyr/Ser_Pase_IphP-type"/>
</dbReference>
<dbReference type="PROSITE" id="PS50056">
    <property type="entry name" value="TYR_PHOSPHATASE_2"/>
    <property type="match status" value="1"/>
</dbReference>
<evidence type="ECO:0000313" key="3">
    <source>
        <dbReference type="Proteomes" id="UP000033448"/>
    </source>
</evidence>
<dbReference type="PROSITE" id="PS00383">
    <property type="entry name" value="TYR_PHOSPHATASE_1"/>
    <property type="match status" value="1"/>
</dbReference>
<dbReference type="Proteomes" id="UP000033448">
    <property type="component" value="Unassembled WGS sequence"/>
</dbReference>
<dbReference type="Gene3D" id="3.90.190.10">
    <property type="entry name" value="Protein tyrosine phosphatase superfamily"/>
    <property type="match status" value="1"/>
</dbReference>